<dbReference type="EMBL" id="VSSQ01134606">
    <property type="protein sequence ID" value="MPN59965.1"/>
    <property type="molecule type" value="Genomic_DNA"/>
</dbReference>
<keyword evidence="2" id="KW-0238">DNA-binding</keyword>
<dbReference type="SMART" id="SM00342">
    <property type="entry name" value="HTH_ARAC"/>
    <property type="match status" value="1"/>
</dbReference>
<dbReference type="GO" id="GO:0003700">
    <property type="term" value="F:DNA-binding transcription factor activity"/>
    <property type="evidence" value="ECO:0007669"/>
    <property type="project" value="InterPro"/>
</dbReference>
<keyword evidence="1" id="KW-0805">Transcription regulation</keyword>
<evidence type="ECO:0000256" key="2">
    <source>
        <dbReference type="ARBA" id="ARBA00023125"/>
    </source>
</evidence>
<evidence type="ECO:0000313" key="5">
    <source>
        <dbReference type="EMBL" id="MPN59965.1"/>
    </source>
</evidence>
<organism evidence="5">
    <name type="scientific">bioreactor metagenome</name>
    <dbReference type="NCBI Taxonomy" id="1076179"/>
    <lineage>
        <taxon>unclassified sequences</taxon>
        <taxon>metagenomes</taxon>
        <taxon>ecological metagenomes</taxon>
    </lineage>
</organism>
<accession>A0A645J8D2</accession>
<dbReference type="SUPFAM" id="SSF46689">
    <property type="entry name" value="Homeodomain-like"/>
    <property type="match status" value="2"/>
</dbReference>
<evidence type="ECO:0000256" key="3">
    <source>
        <dbReference type="ARBA" id="ARBA00023163"/>
    </source>
</evidence>
<dbReference type="InterPro" id="IPR009057">
    <property type="entry name" value="Homeodomain-like_sf"/>
</dbReference>
<proteinExistence type="predicted"/>
<dbReference type="InterPro" id="IPR018060">
    <property type="entry name" value="HTH_AraC"/>
</dbReference>
<dbReference type="PROSITE" id="PS01124">
    <property type="entry name" value="HTH_ARAC_FAMILY_2"/>
    <property type="match status" value="1"/>
</dbReference>
<dbReference type="PANTHER" id="PTHR43280:SF2">
    <property type="entry name" value="HTH-TYPE TRANSCRIPTIONAL REGULATOR EXSA"/>
    <property type="match status" value="1"/>
</dbReference>
<feature type="domain" description="HTH araC/xylS-type" evidence="4">
    <location>
        <begin position="42"/>
        <end position="140"/>
    </location>
</feature>
<gene>
    <name evidence="5" type="primary">rhaS_147</name>
    <name evidence="5" type="ORF">SDC9_207688</name>
</gene>
<dbReference type="AlphaFoldDB" id="A0A645J8D2"/>
<dbReference type="Gene3D" id="1.10.10.60">
    <property type="entry name" value="Homeodomain-like"/>
    <property type="match status" value="2"/>
</dbReference>
<dbReference type="PANTHER" id="PTHR43280">
    <property type="entry name" value="ARAC-FAMILY TRANSCRIPTIONAL REGULATOR"/>
    <property type="match status" value="1"/>
</dbReference>
<protein>
    <submittedName>
        <fullName evidence="5">HTH-type transcriptional activator RhaS</fullName>
    </submittedName>
</protein>
<reference evidence="5" key="1">
    <citation type="submission" date="2019-08" db="EMBL/GenBank/DDBJ databases">
        <authorList>
            <person name="Kucharzyk K."/>
            <person name="Murdoch R.W."/>
            <person name="Higgins S."/>
            <person name="Loffler F."/>
        </authorList>
    </citation>
    <scope>NUCLEOTIDE SEQUENCE</scope>
</reference>
<name>A0A645J8D2_9ZZZZ</name>
<keyword evidence="3" id="KW-0804">Transcription</keyword>
<comment type="caution">
    <text evidence="5">The sequence shown here is derived from an EMBL/GenBank/DDBJ whole genome shotgun (WGS) entry which is preliminary data.</text>
</comment>
<evidence type="ECO:0000256" key="1">
    <source>
        <dbReference type="ARBA" id="ARBA00023015"/>
    </source>
</evidence>
<dbReference type="Pfam" id="PF12833">
    <property type="entry name" value="HTH_18"/>
    <property type="match status" value="1"/>
</dbReference>
<evidence type="ECO:0000259" key="4">
    <source>
        <dbReference type="PROSITE" id="PS01124"/>
    </source>
</evidence>
<dbReference type="GO" id="GO:0043565">
    <property type="term" value="F:sequence-specific DNA binding"/>
    <property type="evidence" value="ECO:0007669"/>
    <property type="project" value="InterPro"/>
</dbReference>
<sequence>MKEEHKFRFELGVSQKIAALLQTIAKGLYLLTEENSPDSYLMKIAAYIEKHYAEPIHIADLSQSFAISQNQLIRTFQAEFGYTPYEYLKKHRLLKACELLQMTEYPVEEIGEMTGFRNSSNFIFQFKRQYHITPKAYRKQYSPFKANSFLRHKA</sequence>